<dbReference type="Gene3D" id="1.20.140.10">
    <property type="entry name" value="Butyryl-CoA Dehydrogenase, subunit A, domain 3"/>
    <property type="match status" value="1"/>
</dbReference>
<dbReference type="Gene3D" id="2.40.110.10">
    <property type="entry name" value="Butyryl-CoA Dehydrogenase, subunit A, domain 2"/>
    <property type="match status" value="1"/>
</dbReference>
<feature type="domain" description="Acyl-CoA dehydrogenase/oxidase N-terminal" evidence="8">
    <location>
        <begin position="6"/>
        <end position="119"/>
    </location>
</feature>
<comment type="similarity">
    <text evidence="2 5">Belongs to the acyl-CoA dehydrogenase family.</text>
</comment>
<comment type="caution">
    <text evidence="9">The sequence shown here is derived from an EMBL/GenBank/DDBJ whole genome shotgun (WGS) entry which is preliminary data.</text>
</comment>
<dbReference type="GO" id="GO:0070991">
    <property type="term" value="F:medium-chain fatty acyl-CoA dehydrogenase activity"/>
    <property type="evidence" value="ECO:0007669"/>
    <property type="project" value="UniProtKB-EC"/>
</dbReference>
<evidence type="ECO:0000313" key="9">
    <source>
        <dbReference type="EMBL" id="MBB6013845.1"/>
    </source>
</evidence>
<keyword evidence="3 5" id="KW-0285">Flavoprotein</keyword>
<name>A0A7W9VWZ0_9HYPH</name>
<dbReference type="PIRSF" id="PIRSF016578">
    <property type="entry name" value="HsaA"/>
    <property type="match status" value="1"/>
</dbReference>
<gene>
    <name evidence="9" type="ORF">HNR59_003239</name>
</gene>
<evidence type="ECO:0000256" key="5">
    <source>
        <dbReference type="RuleBase" id="RU362125"/>
    </source>
</evidence>
<keyword evidence="4 5" id="KW-0274">FAD</keyword>
<dbReference type="GO" id="GO:0050660">
    <property type="term" value="F:flavin adenine dinucleotide binding"/>
    <property type="evidence" value="ECO:0007669"/>
    <property type="project" value="InterPro"/>
</dbReference>
<evidence type="ECO:0000256" key="2">
    <source>
        <dbReference type="ARBA" id="ARBA00009347"/>
    </source>
</evidence>
<dbReference type="Pfam" id="PF02771">
    <property type="entry name" value="Acyl-CoA_dh_N"/>
    <property type="match status" value="1"/>
</dbReference>
<keyword evidence="5 9" id="KW-0560">Oxidoreductase</keyword>
<dbReference type="RefSeq" id="WP_183832037.1">
    <property type="nucleotide sequence ID" value="NZ_JACHEU010000003.1"/>
</dbReference>
<evidence type="ECO:0000256" key="3">
    <source>
        <dbReference type="ARBA" id="ARBA00022630"/>
    </source>
</evidence>
<dbReference type="SUPFAM" id="SSF47203">
    <property type="entry name" value="Acyl-CoA dehydrogenase C-terminal domain-like"/>
    <property type="match status" value="1"/>
</dbReference>
<dbReference type="InterPro" id="IPR046373">
    <property type="entry name" value="Acyl-CoA_Oxase/DH_mid-dom_sf"/>
</dbReference>
<dbReference type="InterPro" id="IPR006091">
    <property type="entry name" value="Acyl-CoA_Oxase/DH_mid-dom"/>
</dbReference>
<dbReference type="InterPro" id="IPR009100">
    <property type="entry name" value="AcylCoA_DH/oxidase_NM_dom_sf"/>
</dbReference>
<keyword evidence="10" id="KW-1185">Reference proteome</keyword>
<protein>
    <submittedName>
        <fullName evidence="9">Acyl-CoA dehydrogenase</fullName>
        <ecNumber evidence="9">1.3.8.7</ecNumber>
    </submittedName>
</protein>
<evidence type="ECO:0000256" key="4">
    <source>
        <dbReference type="ARBA" id="ARBA00022827"/>
    </source>
</evidence>
<evidence type="ECO:0000259" key="7">
    <source>
        <dbReference type="Pfam" id="PF02770"/>
    </source>
</evidence>
<dbReference type="InterPro" id="IPR013786">
    <property type="entry name" value="AcylCoA_DH/ox_N"/>
</dbReference>
<dbReference type="Pfam" id="PF02770">
    <property type="entry name" value="Acyl-CoA_dh_M"/>
    <property type="match status" value="1"/>
</dbReference>
<sequence>MNFDITEEQKMMMETARQIGERFGLEYWRQKDGAKEYPHEVWQAICDAGIAGMMVPEVHGGLGLGLIDLALCIEELCKGGAGSTLSQMFMLNPVFGGVALALYGSDAMKRELLPGLCDGSMTFSMALTEPDAGTNSLGMKTQATRVDGGWSISGQKIWITGVAASKKMLVVARTTPLQDGVKKTHGISLFMIDTDREGVSHTEIDKLGTNTLPSSVVYLDRAYASDDEVIGTVDGGWPELLDILNCERIVTTAGLVGAGALALRLAVDYARERKVFNGRPIGSYQGLQFPLAQQWAELEAARLLNLKAASNFDRNLPFGSESNAAKLIASQAASAAAEQSMQVMGGMGYSKEFHAERLWRDARLFRFAPVSEEMILNYISTVNLGLPRSY</sequence>
<dbReference type="EC" id="1.3.8.7" evidence="9"/>
<dbReference type="SUPFAM" id="SSF56645">
    <property type="entry name" value="Acyl-CoA dehydrogenase NM domain-like"/>
    <property type="match status" value="1"/>
</dbReference>
<dbReference type="Pfam" id="PF00441">
    <property type="entry name" value="Acyl-CoA_dh_1"/>
    <property type="match status" value="1"/>
</dbReference>
<dbReference type="Gene3D" id="1.10.540.10">
    <property type="entry name" value="Acyl-CoA dehydrogenase/oxidase, N-terminal domain"/>
    <property type="match status" value="1"/>
</dbReference>
<dbReference type="PROSITE" id="PS00073">
    <property type="entry name" value="ACYL_COA_DH_2"/>
    <property type="match status" value="1"/>
</dbReference>
<accession>A0A7W9VWZ0</accession>
<organism evidence="9 10">
    <name type="scientific">Aquamicrobium lusatiense</name>
    <dbReference type="NCBI Taxonomy" id="89772"/>
    <lineage>
        <taxon>Bacteria</taxon>
        <taxon>Pseudomonadati</taxon>
        <taxon>Pseudomonadota</taxon>
        <taxon>Alphaproteobacteria</taxon>
        <taxon>Hyphomicrobiales</taxon>
        <taxon>Phyllobacteriaceae</taxon>
        <taxon>Aquamicrobium</taxon>
    </lineage>
</organism>
<dbReference type="InterPro" id="IPR006089">
    <property type="entry name" value="Acyl-CoA_DH_CS"/>
</dbReference>
<proteinExistence type="inferred from homology"/>
<feature type="domain" description="Acyl-CoA oxidase/dehydrogenase middle" evidence="7">
    <location>
        <begin position="124"/>
        <end position="221"/>
    </location>
</feature>
<evidence type="ECO:0000256" key="1">
    <source>
        <dbReference type="ARBA" id="ARBA00001974"/>
    </source>
</evidence>
<dbReference type="InterPro" id="IPR036250">
    <property type="entry name" value="AcylCo_DH-like_C"/>
</dbReference>
<evidence type="ECO:0000259" key="8">
    <source>
        <dbReference type="Pfam" id="PF02771"/>
    </source>
</evidence>
<dbReference type="PANTHER" id="PTHR43884:SF12">
    <property type="entry name" value="ISOVALERYL-COA DEHYDROGENASE, MITOCHONDRIAL-RELATED"/>
    <property type="match status" value="1"/>
</dbReference>
<dbReference type="AlphaFoldDB" id="A0A7W9VWZ0"/>
<dbReference type="Proteomes" id="UP000533306">
    <property type="component" value="Unassembled WGS sequence"/>
</dbReference>
<comment type="cofactor">
    <cofactor evidence="1 5">
        <name>FAD</name>
        <dbReference type="ChEBI" id="CHEBI:57692"/>
    </cofactor>
</comment>
<evidence type="ECO:0000259" key="6">
    <source>
        <dbReference type="Pfam" id="PF00441"/>
    </source>
</evidence>
<dbReference type="CDD" id="cd00567">
    <property type="entry name" value="ACAD"/>
    <property type="match status" value="1"/>
</dbReference>
<evidence type="ECO:0000313" key="10">
    <source>
        <dbReference type="Proteomes" id="UP000533306"/>
    </source>
</evidence>
<dbReference type="PANTHER" id="PTHR43884">
    <property type="entry name" value="ACYL-COA DEHYDROGENASE"/>
    <property type="match status" value="1"/>
</dbReference>
<reference evidence="9 10" key="1">
    <citation type="submission" date="2020-08" db="EMBL/GenBank/DDBJ databases">
        <title>Genomic Encyclopedia of Type Strains, Phase IV (KMG-IV): sequencing the most valuable type-strain genomes for metagenomic binning, comparative biology and taxonomic classification.</title>
        <authorList>
            <person name="Goeker M."/>
        </authorList>
    </citation>
    <scope>NUCLEOTIDE SEQUENCE [LARGE SCALE GENOMIC DNA]</scope>
    <source>
        <strain evidence="9 10">DSM 11099</strain>
    </source>
</reference>
<dbReference type="InterPro" id="IPR009075">
    <property type="entry name" value="AcylCo_DH/oxidase_C"/>
</dbReference>
<feature type="domain" description="Acyl-CoA dehydrogenase/oxidase C-terminal" evidence="6">
    <location>
        <begin position="235"/>
        <end position="379"/>
    </location>
</feature>
<dbReference type="InterPro" id="IPR037069">
    <property type="entry name" value="AcylCoA_DH/ox_N_sf"/>
</dbReference>
<dbReference type="EMBL" id="JACHEU010000003">
    <property type="protein sequence ID" value="MBB6013845.1"/>
    <property type="molecule type" value="Genomic_DNA"/>
</dbReference>